<dbReference type="EMBL" id="BFEA01000414">
    <property type="protein sequence ID" value="GBG82656.1"/>
    <property type="molecule type" value="Genomic_DNA"/>
</dbReference>
<dbReference type="GO" id="GO:0016887">
    <property type="term" value="F:ATP hydrolysis activity"/>
    <property type="evidence" value="ECO:0007669"/>
    <property type="project" value="InterPro"/>
</dbReference>
<proteinExistence type="inferred from homology"/>
<evidence type="ECO:0000256" key="6">
    <source>
        <dbReference type="SAM" id="MobiDB-lite"/>
    </source>
</evidence>
<reference evidence="8 9" key="1">
    <citation type="journal article" date="2018" name="Cell">
        <title>The Chara Genome: Secondary Complexity and Implications for Plant Terrestrialization.</title>
        <authorList>
            <person name="Nishiyama T."/>
            <person name="Sakayama H."/>
            <person name="Vries J.D."/>
            <person name="Buschmann H."/>
            <person name="Saint-Marcoux D."/>
            <person name="Ullrich K.K."/>
            <person name="Haas F.B."/>
            <person name="Vanderstraeten L."/>
            <person name="Becker D."/>
            <person name="Lang D."/>
            <person name="Vosolsobe S."/>
            <person name="Rombauts S."/>
            <person name="Wilhelmsson P.K.I."/>
            <person name="Janitza P."/>
            <person name="Kern R."/>
            <person name="Heyl A."/>
            <person name="Rumpler F."/>
            <person name="Villalobos L.I.A.C."/>
            <person name="Clay J.M."/>
            <person name="Skokan R."/>
            <person name="Toyoda A."/>
            <person name="Suzuki Y."/>
            <person name="Kagoshima H."/>
            <person name="Schijlen E."/>
            <person name="Tajeshwar N."/>
            <person name="Catarino B."/>
            <person name="Hetherington A.J."/>
            <person name="Saltykova A."/>
            <person name="Bonnot C."/>
            <person name="Breuninger H."/>
            <person name="Symeonidi A."/>
            <person name="Radhakrishnan G.V."/>
            <person name="Van Nieuwerburgh F."/>
            <person name="Deforce D."/>
            <person name="Chang C."/>
            <person name="Karol K.G."/>
            <person name="Hedrich R."/>
            <person name="Ulvskov P."/>
            <person name="Glockner G."/>
            <person name="Delwiche C.F."/>
            <person name="Petrasek J."/>
            <person name="Van de Peer Y."/>
            <person name="Friml J."/>
            <person name="Beilby M."/>
            <person name="Dolan L."/>
            <person name="Kohara Y."/>
            <person name="Sugano S."/>
            <person name="Fujiyama A."/>
            <person name="Delaux P.-M."/>
            <person name="Quint M."/>
            <person name="TheiBen G."/>
            <person name="Hagemann M."/>
            <person name="Harholt J."/>
            <person name="Dunand C."/>
            <person name="Zachgo S."/>
            <person name="Langdale J."/>
            <person name="Maumus F."/>
            <person name="Straeten D.V.D."/>
            <person name="Gould S.B."/>
            <person name="Rensing S.A."/>
        </authorList>
    </citation>
    <scope>NUCLEOTIDE SEQUENCE [LARGE SCALE GENOMIC DNA]</scope>
    <source>
        <strain evidence="8 9">S276</strain>
    </source>
</reference>
<dbReference type="GO" id="GO:0005524">
    <property type="term" value="F:ATP binding"/>
    <property type="evidence" value="ECO:0007669"/>
    <property type="project" value="InterPro"/>
</dbReference>
<feature type="compositionally biased region" description="Basic and acidic residues" evidence="6">
    <location>
        <begin position="63"/>
        <end position="87"/>
    </location>
</feature>
<accession>A0A388LK02</accession>
<sequence length="236" mass="25878">MGPSGSGKTSLLRAIAGLWRAGKGTIRRHIAVDDPSNARRHNESGSTSEVAGDRQLAAARVLDPSRAEAKKGEADRRERGSERRESSSSRGLVFFLPQRPYMVLGTLRQQLLYPTWSSNPTSKGDESFSTMQSIFSTAKGNDKGFPGDEEQAEWKGAQGKCPSDDDLKVVLRRVMLEPLLDRYDGLDSNVDWASVLSLGEQQRLAFGRLLLSPARLALMDESTSALDAENEVRCLP</sequence>
<dbReference type="Gramene" id="GBG82656">
    <property type="protein sequence ID" value="GBG82656"/>
    <property type="gene ID" value="CBR_g35022"/>
</dbReference>
<dbReference type="PANTHER" id="PTHR11384">
    <property type="entry name" value="ATP-BINDING CASSETTE, SUB-FAMILY D MEMBER"/>
    <property type="match status" value="1"/>
</dbReference>
<evidence type="ECO:0000256" key="3">
    <source>
        <dbReference type="ARBA" id="ARBA00022692"/>
    </source>
</evidence>
<gene>
    <name evidence="8" type="ORF">CBR_g35022</name>
</gene>
<dbReference type="AlphaFoldDB" id="A0A388LK02"/>
<dbReference type="STRING" id="69332.A0A388LK02"/>
<dbReference type="Proteomes" id="UP000265515">
    <property type="component" value="Unassembled WGS sequence"/>
</dbReference>
<feature type="domain" description="ABC transporter" evidence="7">
    <location>
        <begin position="1"/>
        <end position="224"/>
    </location>
</feature>
<comment type="similarity">
    <text evidence="1">Belongs to the ABC transporter superfamily. ABCD family. Peroxisomal fatty acyl CoA transporter (TC 3.A.1.203) subfamily.</text>
</comment>
<dbReference type="PANTHER" id="PTHR11384:SF59">
    <property type="entry name" value="LYSOSOMAL COBALAMIN TRANSPORTER ABCD4"/>
    <property type="match status" value="1"/>
</dbReference>
<evidence type="ECO:0000256" key="2">
    <source>
        <dbReference type="ARBA" id="ARBA00022448"/>
    </source>
</evidence>
<evidence type="ECO:0000256" key="1">
    <source>
        <dbReference type="ARBA" id="ARBA00008575"/>
    </source>
</evidence>
<keyword evidence="2" id="KW-0813">Transport</keyword>
<evidence type="ECO:0000313" key="8">
    <source>
        <dbReference type="EMBL" id="GBG82656.1"/>
    </source>
</evidence>
<keyword evidence="9" id="KW-1185">Reference proteome</keyword>
<organism evidence="8 9">
    <name type="scientific">Chara braunii</name>
    <name type="common">Braun's stonewort</name>
    <dbReference type="NCBI Taxonomy" id="69332"/>
    <lineage>
        <taxon>Eukaryota</taxon>
        <taxon>Viridiplantae</taxon>
        <taxon>Streptophyta</taxon>
        <taxon>Charophyceae</taxon>
        <taxon>Charales</taxon>
        <taxon>Characeae</taxon>
        <taxon>Chara</taxon>
    </lineage>
</organism>
<dbReference type="OrthoDB" id="422637at2759"/>
<evidence type="ECO:0000313" key="9">
    <source>
        <dbReference type="Proteomes" id="UP000265515"/>
    </source>
</evidence>
<keyword evidence="3" id="KW-0812">Transmembrane</keyword>
<feature type="region of interest" description="Disordered" evidence="6">
    <location>
        <begin position="30"/>
        <end position="89"/>
    </location>
</feature>
<protein>
    <recommendedName>
        <fullName evidence="7">ABC transporter domain-containing protein</fullName>
    </recommendedName>
</protein>
<name>A0A388LK02_CHABU</name>
<evidence type="ECO:0000256" key="4">
    <source>
        <dbReference type="ARBA" id="ARBA00022989"/>
    </source>
</evidence>
<dbReference type="SUPFAM" id="SSF52540">
    <property type="entry name" value="P-loop containing nucleoside triphosphate hydrolases"/>
    <property type="match status" value="1"/>
</dbReference>
<evidence type="ECO:0000259" key="7">
    <source>
        <dbReference type="Pfam" id="PF00005"/>
    </source>
</evidence>
<feature type="compositionally biased region" description="Basic and acidic residues" evidence="6">
    <location>
        <begin position="30"/>
        <end position="43"/>
    </location>
</feature>
<dbReference type="OMA" id="CTEDKEH"/>
<dbReference type="Gene3D" id="3.40.50.300">
    <property type="entry name" value="P-loop containing nucleotide triphosphate hydrolases"/>
    <property type="match status" value="1"/>
</dbReference>
<keyword evidence="5" id="KW-0472">Membrane</keyword>
<keyword evidence="4" id="KW-1133">Transmembrane helix</keyword>
<comment type="caution">
    <text evidence="8">The sequence shown here is derived from an EMBL/GenBank/DDBJ whole genome shotgun (WGS) entry which is preliminary data.</text>
</comment>
<dbReference type="InterPro" id="IPR027417">
    <property type="entry name" value="P-loop_NTPase"/>
</dbReference>
<dbReference type="Pfam" id="PF00005">
    <property type="entry name" value="ABC_tran"/>
    <property type="match status" value="1"/>
</dbReference>
<evidence type="ECO:0000256" key="5">
    <source>
        <dbReference type="ARBA" id="ARBA00023136"/>
    </source>
</evidence>
<dbReference type="CDD" id="cd00267">
    <property type="entry name" value="ABC_ATPase"/>
    <property type="match status" value="1"/>
</dbReference>
<dbReference type="InterPro" id="IPR003439">
    <property type="entry name" value="ABC_transporter-like_ATP-bd"/>
</dbReference>
<dbReference type="InterPro" id="IPR050835">
    <property type="entry name" value="ABC_transporter_sub-D"/>
</dbReference>